<dbReference type="PRINTS" id="PR00039">
    <property type="entry name" value="HTHLYSR"/>
</dbReference>
<dbReference type="PANTHER" id="PTHR30346">
    <property type="entry name" value="TRANSCRIPTIONAL DUAL REGULATOR HCAR-RELATED"/>
    <property type="match status" value="1"/>
</dbReference>
<evidence type="ECO:0000256" key="3">
    <source>
        <dbReference type="ARBA" id="ARBA00023125"/>
    </source>
</evidence>
<dbReference type="Gene3D" id="3.40.190.10">
    <property type="entry name" value="Periplasmic binding protein-like II"/>
    <property type="match status" value="2"/>
</dbReference>
<evidence type="ECO:0000259" key="5">
    <source>
        <dbReference type="PROSITE" id="PS50931"/>
    </source>
</evidence>
<feature type="domain" description="HTH lysR-type" evidence="5">
    <location>
        <begin position="4"/>
        <end position="61"/>
    </location>
</feature>
<dbReference type="InterPro" id="IPR005119">
    <property type="entry name" value="LysR_subst-bd"/>
</dbReference>
<protein>
    <submittedName>
        <fullName evidence="6">LysR family transcriptional regulator</fullName>
    </submittedName>
</protein>
<dbReference type="AlphaFoldDB" id="A0A8J3YJ60"/>
<evidence type="ECO:0000313" key="6">
    <source>
        <dbReference type="EMBL" id="GIJ45247.1"/>
    </source>
</evidence>
<organism evidence="6 7">
    <name type="scientific">Virgisporangium aliadipatigenens</name>
    <dbReference type="NCBI Taxonomy" id="741659"/>
    <lineage>
        <taxon>Bacteria</taxon>
        <taxon>Bacillati</taxon>
        <taxon>Actinomycetota</taxon>
        <taxon>Actinomycetes</taxon>
        <taxon>Micromonosporales</taxon>
        <taxon>Micromonosporaceae</taxon>
        <taxon>Virgisporangium</taxon>
    </lineage>
</organism>
<sequence length="308" mass="31783">MAEVTLVGLRVVREVADTGSFTAAAEALGYTQSAISRQVAAMEAAAGTALFERFARGVRPTAAGAVLAAHAATVLGAVDTAERDLAGLRDRLAGRLRLGAFPAAGAVLVPRALARLRAAHPGLAVTIEEGATPALLSRLRSARLDVIVIGTGQGLPDYDLGELRQHPLVTDDLRVAVPSTHRLSRKARVTPADLSAETWIVGRGARGEPQFGAWPTLADPRIGHTTRSWTTRLGMVAAGLGVALLPGIAADSVPRGVTAVRVHDPAWHGRTATVLTAQAPSVAARAAVRALRRAAAALGDADPAAEPE</sequence>
<dbReference type="InterPro" id="IPR036390">
    <property type="entry name" value="WH_DNA-bd_sf"/>
</dbReference>
<proteinExistence type="inferred from homology"/>
<evidence type="ECO:0000256" key="2">
    <source>
        <dbReference type="ARBA" id="ARBA00023015"/>
    </source>
</evidence>
<dbReference type="GO" id="GO:0003700">
    <property type="term" value="F:DNA-binding transcription factor activity"/>
    <property type="evidence" value="ECO:0007669"/>
    <property type="project" value="InterPro"/>
</dbReference>
<accession>A0A8J3YJ60</accession>
<dbReference type="Proteomes" id="UP000619260">
    <property type="component" value="Unassembled WGS sequence"/>
</dbReference>
<dbReference type="Pfam" id="PF03466">
    <property type="entry name" value="LysR_substrate"/>
    <property type="match status" value="1"/>
</dbReference>
<keyword evidence="3" id="KW-0238">DNA-binding</keyword>
<dbReference type="RefSeq" id="WP_203898814.1">
    <property type="nucleotide sequence ID" value="NZ_BOPF01000007.1"/>
</dbReference>
<dbReference type="GO" id="GO:0032993">
    <property type="term" value="C:protein-DNA complex"/>
    <property type="evidence" value="ECO:0007669"/>
    <property type="project" value="TreeGrafter"/>
</dbReference>
<dbReference type="SUPFAM" id="SSF46785">
    <property type="entry name" value="Winged helix' DNA-binding domain"/>
    <property type="match status" value="1"/>
</dbReference>
<dbReference type="InterPro" id="IPR036388">
    <property type="entry name" value="WH-like_DNA-bd_sf"/>
</dbReference>
<dbReference type="Gene3D" id="1.10.10.10">
    <property type="entry name" value="Winged helix-like DNA-binding domain superfamily/Winged helix DNA-binding domain"/>
    <property type="match status" value="1"/>
</dbReference>
<comment type="caution">
    <text evidence="6">The sequence shown here is derived from an EMBL/GenBank/DDBJ whole genome shotgun (WGS) entry which is preliminary data.</text>
</comment>
<evidence type="ECO:0000256" key="4">
    <source>
        <dbReference type="ARBA" id="ARBA00023163"/>
    </source>
</evidence>
<evidence type="ECO:0000313" key="7">
    <source>
        <dbReference type="Proteomes" id="UP000619260"/>
    </source>
</evidence>
<dbReference type="PANTHER" id="PTHR30346:SF29">
    <property type="entry name" value="LYSR SUBSTRATE-BINDING"/>
    <property type="match status" value="1"/>
</dbReference>
<keyword evidence="4" id="KW-0804">Transcription</keyword>
<evidence type="ECO:0000256" key="1">
    <source>
        <dbReference type="ARBA" id="ARBA00009437"/>
    </source>
</evidence>
<dbReference type="PROSITE" id="PS50931">
    <property type="entry name" value="HTH_LYSR"/>
    <property type="match status" value="1"/>
</dbReference>
<dbReference type="GO" id="GO:0003677">
    <property type="term" value="F:DNA binding"/>
    <property type="evidence" value="ECO:0007669"/>
    <property type="project" value="UniProtKB-KW"/>
</dbReference>
<comment type="similarity">
    <text evidence="1">Belongs to the LysR transcriptional regulatory family.</text>
</comment>
<dbReference type="Pfam" id="PF00126">
    <property type="entry name" value="HTH_1"/>
    <property type="match status" value="1"/>
</dbReference>
<dbReference type="SUPFAM" id="SSF53850">
    <property type="entry name" value="Periplasmic binding protein-like II"/>
    <property type="match status" value="1"/>
</dbReference>
<name>A0A8J3YJ60_9ACTN</name>
<keyword evidence="2" id="KW-0805">Transcription regulation</keyword>
<keyword evidence="7" id="KW-1185">Reference proteome</keyword>
<dbReference type="InterPro" id="IPR000847">
    <property type="entry name" value="LysR_HTH_N"/>
</dbReference>
<dbReference type="EMBL" id="BOPF01000007">
    <property type="protein sequence ID" value="GIJ45247.1"/>
    <property type="molecule type" value="Genomic_DNA"/>
</dbReference>
<gene>
    <name evidence="6" type="ORF">Val02_21330</name>
</gene>
<reference evidence="6" key="1">
    <citation type="submission" date="2021-01" db="EMBL/GenBank/DDBJ databases">
        <title>Whole genome shotgun sequence of Virgisporangium aliadipatigenens NBRC 105644.</title>
        <authorList>
            <person name="Komaki H."/>
            <person name="Tamura T."/>
        </authorList>
    </citation>
    <scope>NUCLEOTIDE SEQUENCE</scope>
    <source>
        <strain evidence="6">NBRC 105644</strain>
    </source>
</reference>
<dbReference type="FunFam" id="1.10.10.10:FF:000001">
    <property type="entry name" value="LysR family transcriptional regulator"/>
    <property type="match status" value="1"/>
</dbReference>